<dbReference type="PANTHER" id="PTHR41247:SF1">
    <property type="entry name" value="HTH-TYPE TRANSCRIPTIONAL REPRESSOR YCNK"/>
    <property type="match status" value="1"/>
</dbReference>
<dbReference type="PROSITE" id="PS51257">
    <property type="entry name" value="PROKAR_LIPOPROTEIN"/>
    <property type="match status" value="1"/>
</dbReference>
<organism evidence="3 4">
    <name type="scientific">Thiopseudomonas denitrificans</name>
    <dbReference type="NCBI Taxonomy" id="1501432"/>
    <lineage>
        <taxon>Bacteria</taxon>
        <taxon>Pseudomonadati</taxon>
        <taxon>Pseudomonadota</taxon>
        <taxon>Gammaproteobacteria</taxon>
        <taxon>Pseudomonadales</taxon>
        <taxon>Pseudomonadaceae</taxon>
        <taxon>Thiopseudomonas</taxon>
    </lineage>
</organism>
<protein>
    <submittedName>
        <fullName evidence="3">Copper chaperone NosL</fullName>
    </submittedName>
</protein>
<dbReference type="InterPro" id="IPR008719">
    <property type="entry name" value="N2O_reductase_NosL"/>
</dbReference>
<dbReference type="OrthoDB" id="982633at2"/>
<comment type="caution">
    <text evidence="3">The sequence shown here is derived from an EMBL/GenBank/DDBJ whole genome shotgun (WGS) entry which is preliminary data.</text>
</comment>
<keyword evidence="2" id="KW-0732">Signal</keyword>
<dbReference type="AlphaFoldDB" id="A0A4R6TVM6"/>
<evidence type="ECO:0000256" key="2">
    <source>
        <dbReference type="SAM" id="SignalP"/>
    </source>
</evidence>
<evidence type="ECO:0000256" key="1">
    <source>
        <dbReference type="SAM" id="MobiDB-lite"/>
    </source>
</evidence>
<feature type="signal peptide" evidence="2">
    <location>
        <begin position="1"/>
        <end position="25"/>
    </location>
</feature>
<feature type="compositionally biased region" description="Basic and acidic residues" evidence="1">
    <location>
        <begin position="212"/>
        <end position="222"/>
    </location>
</feature>
<sequence>MLKLKKTGLNWLLAVAAAVMLTACSDEPKKEINTDPVAFHSGDECHVCGMLITEWPGSKGQSINTQNGETHKFCSTVDMFSWLLQPENKTLQAKIYVHDMAKTHWDQPEDEHLMDAREAWYVVGSGLMGAMGPSIASYSDRAAADKLAEETGGRVLAYGEIGLEVLQEIARAGHEHAAEMGEMLQHQMHGGDDHAEPEHGSHGEADHEDEHDDHSAGEHAEH</sequence>
<evidence type="ECO:0000313" key="4">
    <source>
        <dbReference type="Proteomes" id="UP000294575"/>
    </source>
</evidence>
<accession>A0A4R6TVM6</accession>
<evidence type="ECO:0000313" key="3">
    <source>
        <dbReference type="EMBL" id="TDQ35316.1"/>
    </source>
</evidence>
<dbReference type="Gene3D" id="3.30.70.2050">
    <property type="match status" value="1"/>
</dbReference>
<feature type="region of interest" description="Disordered" evidence="1">
    <location>
        <begin position="187"/>
        <end position="222"/>
    </location>
</feature>
<keyword evidence="4" id="KW-1185">Reference proteome</keyword>
<proteinExistence type="predicted"/>
<dbReference type="PANTHER" id="PTHR41247">
    <property type="entry name" value="HTH-TYPE TRANSCRIPTIONAL REPRESSOR YCNK"/>
    <property type="match status" value="1"/>
</dbReference>
<dbReference type="Gene3D" id="3.30.70.2060">
    <property type="match status" value="1"/>
</dbReference>
<feature type="compositionally biased region" description="Basic and acidic residues" evidence="1">
    <location>
        <begin position="189"/>
        <end position="205"/>
    </location>
</feature>
<gene>
    <name evidence="3" type="ORF">DFQ45_1166</name>
</gene>
<dbReference type="RefSeq" id="WP_101495572.1">
    <property type="nucleotide sequence ID" value="NZ_LNJZ01000002.1"/>
</dbReference>
<reference evidence="3 4" key="1">
    <citation type="submission" date="2019-03" db="EMBL/GenBank/DDBJ databases">
        <title>Genomic Encyclopedia of Type Strains, Phase IV (KMG-IV): sequencing the most valuable type-strain genomes for metagenomic binning, comparative biology and taxonomic classification.</title>
        <authorList>
            <person name="Goeker M."/>
        </authorList>
    </citation>
    <scope>NUCLEOTIDE SEQUENCE [LARGE SCALE GENOMIC DNA]</scope>
    <source>
        <strain evidence="3 4">DSM 28679</strain>
    </source>
</reference>
<feature type="chain" id="PRO_5020298999" evidence="2">
    <location>
        <begin position="26"/>
        <end position="222"/>
    </location>
</feature>
<dbReference type="EMBL" id="SNYK01000016">
    <property type="protein sequence ID" value="TDQ35316.1"/>
    <property type="molecule type" value="Genomic_DNA"/>
</dbReference>
<dbReference type="Pfam" id="PF05573">
    <property type="entry name" value="NosL"/>
    <property type="match status" value="1"/>
</dbReference>
<name>A0A4R6TVM6_9GAMM</name>
<dbReference type="Proteomes" id="UP000294575">
    <property type="component" value="Unassembled WGS sequence"/>
</dbReference>
<dbReference type="SUPFAM" id="SSF160387">
    <property type="entry name" value="NosL/MerB-like"/>
    <property type="match status" value="1"/>
</dbReference>